<name>A0A1F7KF09_9BACT</name>
<dbReference type="GO" id="GO:0016763">
    <property type="term" value="F:pentosyltransferase activity"/>
    <property type="evidence" value="ECO:0007669"/>
    <property type="project" value="TreeGrafter"/>
</dbReference>
<comment type="caution">
    <text evidence="10">The sequence shown here is derived from an EMBL/GenBank/DDBJ whole genome shotgun (WGS) entry which is preliminary data.</text>
</comment>
<dbReference type="GO" id="GO:0009103">
    <property type="term" value="P:lipopolysaccharide biosynthetic process"/>
    <property type="evidence" value="ECO:0007669"/>
    <property type="project" value="UniProtKB-ARBA"/>
</dbReference>
<keyword evidence="6 8" id="KW-1133">Transmembrane helix</keyword>
<dbReference type="PANTHER" id="PTHR33908:SF11">
    <property type="entry name" value="MEMBRANE PROTEIN"/>
    <property type="match status" value="1"/>
</dbReference>
<feature type="transmembrane region" description="Helical" evidence="8">
    <location>
        <begin position="198"/>
        <end position="218"/>
    </location>
</feature>
<dbReference type="InterPro" id="IPR050297">
    <property type="entry name" value="LipidA_mod_glycosyltrf_83"/>
</dbReference>
<accession>A0A1F7KF09</accession>
<feature type="transmembrane region" description="Helical" evidence="8">
    <location>
        <begin position="157"/>
        <end position="175"/>
    </location>
</feature>
<evidence type="ECO:0000313" key="10">
    <source>
        <dbReference type="EMBL" id="OGK66449.1"/>
    </source>
</evidence>
<keyword evidence="7 8" id="KW-0472">Membrane</keyword>
<proteinExistence type="predicted"/>
<evidence type="ECO:0000259" key="9">
    <source>
        <dbReference type="Pfam" id="PF13231"/>
    </source>
</evidence>
<feature type="transmembrane region" description="Helical" evidence="8">
    <location>
        <begin position="9"/>
        <end position="26"/>
    </location>
</feature>
<protein>
    <recommendedName>
        <fullName evidence="9">Glycosyltransferase RgtA/B/C/D-like domain-containing protein</fullName>
    </recommendedName>
</protein>
<sequence length="396" mass="45939">MLYFNRKRLIPLMILLFSSLVVFWQFPLIPQKMAFDELEFAKLALDLEGKWQIFSKQATGHATPYFYLLLLSFKTFGLNIGALRLPAALFGVANCVLVYYLFRRFFSDWLAALGALIFGFSHWVFNFSRFGFEATYLLFWELFGVINLLSYLKNKKILNLGLLLVATLASFYSYLPGRLFFLLPTAIMIINKVKTKYWLTYLILFSVFALPLVLVTGGTENRVQELLYLNQDLPLITKLGYFWENIVKNILMLNFYGDLNGRHNYPGKPGLNPAMGVLFWIGLALSLKNRTKYWFFYLWIILSIVPSLLTLPTDNPHFLRTYTVTVGLVFLITLALKTLFKRFPKAVILILLLVIASGIYEVRTYFKYQKPVFNKAFEKTPLDLNKLKIGNNRQEL</sequence>
<keyword evidence="2" id="KW-1003">Cell membrane</keyword>
<evidence type="ECO:0000256" key="2">
    <source>
        <dbReference type="ARBA" id="ARBA00022475"/>
    </source>
</evidence>
<reference evidence="10 11" key="1">
    <citation type="journal article" date="2016" name="Nat. Commun.">
        <title>Thousands of microbial genomes shed light on interconnected biogeochemical processes in an aquifer system.</title>
        <authorList>
            <person name="Anantharaman K."/>
            <person name="Brown C.T."/>
            <person name="Hug L.A."/>
            <person name="Sharon I."/>
            <person name="Castelle C.J."/>
            <person name="Probst A.J."/>
            <person name="Thomas B.C."/>
            <person name="Singh A."/>
            <person name="Wilkins M.J."/>
            <person name="Karaoz U."/>
            <person name="Brodie E.L."/>
            <person name="Williams K.H."/>
            <person name="Hubbard S.S."/>
            <person name="Banfield J.F."/>
        </authorList>
    </citation>
    <scope>NUCLEOTIDE SEQUENCE [LARGE SCALE GENOMIC DNA]</scope>
</reference>
<dbReference type="InterPro" id="IPR038731">
    <property type="entry name" value="RgtA/B/C-like"/>
</dbReference>
<feature type="transmembrane region" description="Helical" evidence="8">
    <location>
        <begin position="294"/>
        <end position="311"/>
    </location>
</feature>
<evidence type="ECO:0000256" key="8">
    <source>
        <dbReference type="SAM" id="Phobius"/>
    </source>
</evidence>
<evidence type="ECO:0000256" key="7">
    <source>
        <dbReference type="ARBA" id="ARBA00023136"/>
    </source>
</evidence>
<keyword evidence="3" id="KW-0328">Glycosyltransferase</keyword>
<dbReference type="Pfam" id="PF13231">
    <property type="entry name" value="PMT_2"/>
    <property type="match status" value="1"/>
</dbReference>
<feature type="domain" description="Glycosyltransferase RgtA/B/C/D-like" evidence="9">
    <location>
        <begin position="65"/>
        <end position="209"/>
    </location>
</feature>
<organism evidence="10 11">
    <name type="scientific">Candidatus Roizmanbacteria bacterium RIFOXYA1_FULL_41_12</name>
    <dbReference type="NCBI Taxonomy" id="1802082"/>
    <lineage>
        <taxon>Bacteria</taxon>
        <taxon>Candidatus Roizmaniibacteriota</taxon>
    </lineage>
</organism>
<dbReference type="EMBL" id="MGBG01000007">
    <property type="protein sequence ID" value="OGK66449.1"/>
    <property type="molecule type" value="Genomic_DNA"/>
</dbReference>
<evidence type="ECO:0000256" key="5">
    <source>
        <dbReference type="ARBA" id="ARBA00022692"/>
    </source>
</evidence>
<feature type="transmembrane region" description="Helical" evidence="8">
    <location>
        <begin position="343"/>
        <end position="360"/>
    </location>
</feature>
<feature type="transmembrane region" description="Helical" evidence="8">
    <location>
        <begin position="76"/>
        <end position="102"/>
    </location>
</feature>
<evidence type="ECO:0000256" key="6">
    <source>
        <dbReference type="ARBA" id="ARBA00022989"/>
    </source>
</evidence>
<feature type="transmembrane region" description="Helical" evidence="8">
    <location>
        <begin position="317"/>
        <end position="336"/>
    </location>
</feature>
<dbReference type="PANTHER" id="PTHR33908">
    <property type="entry name" value="MANNOSYLTRANSFERASE YKCB-RELATED"/>
    <property type="match status" value="1"/>
</dbReference>
<feature type="transmembrane region" description="Helical" evidence="8">
    <location>
        <begin position="134"/>
        <end position="152"/>
    </location>
</feature>
<evidence type="ECO:0000313" key="11">
    <source>
        <dbReference type="Proteomes" id="UP000178450"/>
    </source>
</evidence>
<feature type="transmembrane region" description="Helical" evidence="8">
    <location>
        <begin position="109"/>
        <end position="128"/>
    </location>
</feature>
<evidence type="ECO:0000256" key="1">
    <source>
        <dbReference type="ARBA" id="ARBA00004651"/>
    </source>
</evidence>
<dbReference type="AlphaFoldDB" id="A0A1F7KF09"/>
<keyword evidence="4" id="KW-0808">Transferase</keyword>
<evidence type="ECO:0000256" key="3">
    <source>
        <dbReference type="ARBA" id="ARBA00022676"/>
    </source>
</evidence>
<comment type="subcellular location">
    <subcellularLocation>
        <location evidence="1">Cell membrane</location>
        <topology evidence="1">Multi-pass membrane protein</topology>
    </subcellularLocation>
</comment>
<keyword evidence="5 8" id="KW-0812">Transmembrane</keyword>
<gene>
    <name evidence="10" type="ORF">A2209_01710</name>
</gene>
<evidence type="ECO:0000256" key="4">
    <source>
        <dbReference type="ARBA" id="ARBA00022679"/>
    </source>
</evidence>
<dbReference type="GO" id="GO:0005886">
    <property type="term" value="C:plasma membrane"/>
    <property type="evidence" value="ECO:0007669"/>
    <property type="project" value="UniProtKB-SubCell"/>
</dbReference>
<dbReference type="Proteomes" id="UP000178450">
    <property type="component" value="Unassembled WGS sequence"/>
</dbReference>